<dbReference type="AlphaFoldDB" id="A0A5J6MHE4"/>
<sequence length="259" mass="27136">MAASGAQELQGRVAIVTGASSGIGRATAALLCRRGARVLAVARDEVKLRALSKETGAEIFAISLDNAAACEAVVATARKLGPIAILVNNAGRGGHEDGPIFDQSSAEWRATMAVNLDAPFELTRLASRDMRDRRWGRIVMVSSTAGEVGAPAMSAYCASKHGLIGLMRSVAHDVAPYNCTCNAVLPGWVKTEMADRDAEKEAAKRGLTAAQVWKERADAYPAKRVLAPEEIAEVIGFLASDAASGVNGEAMTVSLGSVW</sequence>
<dbReference type="PANTHER" id="PTHR42879">
    <property type="entry name" value="3-OXOACYL-(ACYL-CARRIER-PROTEIN) REDUCTASE"/>
    <property type="match status" value="1"/>
</dbReference>
<protein>
    <submittedName>
        <fullName evidence="4">3-hydroxyacyl-CoA dehydrogenase</fullName>
    </submittedName>
</protein>
<dbReference type="PROSITE" id="PS00061">
    <property type="entry name" value="ADH_SHORT"/>
    <property type="match status" value="1"/>
</dbReference>
<dbReference type="Proteomes" id="UP000326202">
    <property type="component" value="Chromosome"/>
</dbReference>
<feature type="domain" description="Ketoreductase" evidence="3">
    <location>
        <begin position="12"/>
        <end position="216"/>
    </location>
</feature>
<dbReference type="KEGG" id="htq:FRZ44_21690"/>
<dbReference type="InterPro" id="IPR036291">
    <property type="entry name" value="NAD(P)-bd_dom_sf"/>
</dbReference>
<dbReference type="FunFam" id="3.40.50.720:FF:000084">
    <property type="entry name" value="Short-chain dehydrogenase reductase"/>
    <property type="match status" value="1"/>
</dbReference>
<dbReference type="Gene3D" id="3.40.50.720">
    <property type="entry name" value="NAD(P)-binding Rossmann-like Domain"/>
    <property type="match status" value="1"/>
</dbReference>
<evidence type="ECO:0000313" key="5">
    <source>
        <dbReference type="Proteomes" id="UP000326202"/>
    </source>
</evidence>
<dbReference type="RefSeq" id="WP_151177175.1">
    <property type="nucleotide sequence ID" value="NZ_CP042906.1"/>
</dbReference>
<dbReference type="PANTHER" id="PTHR42879:SF2">
    <property type="entry name" value="3-OXOACYL-[ACYL-CARRIER-PROTEIN] REDUCTASE FABG"/>
    <property type="match status" value="1"/>
</dbReference>
<name>A0A5J6MHE4_9PROT</name>
<gene>
    <name evidence="4" type="ORF">FRZ44_21690</name>
</gene>
<dbReference type="InterPro" id="IPR002347">
    <property type="entry name" value="SDR_fam"/>
</dbReference>
<accession>A0A5J6MHE4</accession>
<dbReference type="Pfam" id="PF00106">
    <property type="entry name" value="adh_short"/>
    <property type="match status" value="1"/>
</dbReference>
<evidence type="ECO:0000313" key="4">
    <source>
        <dbReference type="EMBL" id="QEX16874.1"/>
    </source>
</evidence>
<evidence type="ECO:0000259" key="3">
    <source>
        <dbReference type="SMART" id="SM00822"/>
    </source>
</evidence>
<comment type="similarity">
    <text evidence="1 2">Belongs to the short-chain dehydrogenases/reductases (SDR) family.</text>
</comment>
<dbReference type="EMBL" id="CP042906">
    <property type="protein sequence ID" value="QEX16874.1"/>
    <property type="molecule type" value="Genomic_DNA"/>
</dbReference>
<dbReference type="SMART" id="SM00822">
    <property type="entry name" value="PKS_KR"/>
    <property type="match status" value="1"/>
</dbReference>
<dbReference type="InterPro" id="IPR020904">
    <property type="entry name" value="Sc_DH/Rdtase_CS"/>
</dbReference>
<dbReference type="PRINTS" id="PR00081">
    <property type="entry name" value="GDHRDH"/>
</dbReference>
<dbReference type="SUPFAM" id="SSF51735">
    <property type="entry name" value="NAD(P)-binding Rossmann-fold domains"/>
    <property type="match status" value="1"/>
</dbReference>
<evidence type="ECO:0000256" key="1">
    <source>
        <dbReference type="ARBA" id="ARBA00006484"/>
    </source>
</evidence>
<dbReference type="OrthoDB" id="7255009at2"/>
<organism evidence="4 5">
    <name type="scientific">Hypericibacter terrae</name>
    <dbReference type="NCBI Taxonomy" id="2602015"/>
    <lineage>
        <taxon>Bacteria</taxon>
        <taxon>Pseudomonadati</taxon>
        <taxon>Pseudomonadota</taxon>
        <taxon>Alphaproteobacteria</taxon>
        <taxon>Rhodospirillales</taxon>
        <taxon>Dongiaceae</taxon>
        <taxon>Hypericibacter</taxon>
    </lineage>
</organism>
<dbReference type="CDD" id="cd05233">
    <property type="entry name" value="SDR_c"/>
    <property type="match status" value="1"/>
</dbReference>
<dbReference type="InterPro" id="IPR050259">
    <property type="entry name" value="SDR"/>
</dbReference>
<proteinExistence type="inferred from homology"/>
<evidence type="ECO:0000256" key="2">
    <source>
        <dbReference type="RuleBase" id="RU000363"/>
    </source>
</evidence>
<dbReference type="PRINTS" id="PR00080">
    <property type="entry name" value="SDRFAMILY"/>
</dbReference>
<reference evidence="4 5" key="1">
    <citation type="submission" date="2019-08" db="EMBL/GenBank/DDBJ databases">
        <title>Hyperibacter terrae gen. nov., sp. nov. and Hyperibacter viscosus sp. nov., two new members in the family Rhodospirillaceae isolated from the rhizosphere of Hypericum perforatum.</title>
        <authorList>
            <person name="Noviana Z."/>
        </authorList>
    </citation>
    <scope>NUCLEOTIDE SEQUENCE [LARGE SCALE GENOMIC DNA]</scope>
    <source>
        <strain evidence="4 5">R5913</strain>
    </source>
</reference>
<dbReference type="InterPro" id="IPR057326">
    <property type="entry name" value="KR_dom"/>
</dbReference>
<dbReference type="GO" id="GO:0032787">
    <property type="term" value="P:monocarboxylic acid metabolic process"/>
    <property type="evidence" value="ECO:0007669"/>
    <property type="project" value="UniProtKB-ARBA"/>
</dbReference>
<keyword evidence="5" id="KW-1185">Reference proteome</keyword>